<dbReference type="InterPro" id="IPR005337">
    <property type="entry name" value="RapZ-like"/>
</dbReference>
<keyword evidence="2" id="KW-0547">Nucleotide-binding</keyword>
<evidence type="ECO:0000313" key="3">
    <source>
        <dbReference type="Proteomes" id="UP000035900"/>
    </source>
</evidence>
<accession>A0A0J7J0Z8</accession>
<organism evidence="2 3">
    <name type="scientific">Chryseobacterium koreense CCUG 49689</name>
    <dbReference type="NCBI Taxonomy" id="1304281"/>
    <lineage>
        <taxon>Bacteria</taxon>
        <taxon>Pseudomonadati</taxon>
        <taxon>Bacteroidota</taxon>
        <taxon>Flavobacteriia</taxon>
        <taxon>Flavobacteriales</taxon>
        <taxon>Weeksellaceae</taxon>
        <taxon>Chryseobacterium group</taxon>
        <taxon>Chryseobacterium</taxon>
    </lineage>
</organism>
<evidence type="ECO:0000313" key="2">
    <source>
        <dbReference type="EMBL" id="KMQ72088.1"/>
    </source>
</evidence>
<dbReference type="PATRIC" id="fig|1304281.5.peg.748"/>
<name>A0A0J7J0Z8_9FLAO</name>
<dbReference type="PANTHER" id="PTHR30448">
    <property type="entry name" value="RNASE ADAPTER PROTEIN RAPZ"/>
    <property type="match status" value="1"/>
</dbReference>
<dbReference type="PANTHER" id="PTHR30448:SF0">
    <property type="entry name" value="RNASE ADAPTER PROTEIN RAPZ"/>
    <property type="match status" value="1"/>
</dbReference>
<dbReference type="STRING" id="1304281.ACM44_03465"/>
<dbReference type="InterPro" id="IPR053931">
    <property type="entry name" value="RapZ_C"/>
</dbReference>
<reference evidence="2 3" key="1">
    <citation type="journal article" date="2004" name="Int. J. Syst. Evol. Microbiol.">
        <title>Kaistella koreensis gen. nov., sp. nov., a novel member of the Chryseobacterium-Bergeyella-Riemerella branch.</title>
        <authorList>
            <person name="Kim M.K."/>
            <person name="Im W.T."/>
            <person name="Shin Y.K."/>
            <person name="Lim J.H."/>
            <person name="Kim S.H."/>
            <person name="Lee B.C."/>
            <person name="Park M.Y."/>
            <person name="Lee K.Y."/>
            <person name="Lee S.T."/>
        </authorList>
    </citation>
    <scope>NUCLEOTIDE SEQUENCE [LARGE SCALE GENOMIC DNA]</scope>
    <source>
        <strain evidence="2 3">CCUG 49689</strain>
    </source>
</reference>
<feature type="domain" description="RapZ C-terminal" evidence="1">
    <location>
        <begin position="3"/>
        <end position="128"/>
    </location>
</feature>
<protein>
    <submittedName>
        <fullName evidence="2">ATP-binding protein</fullName>
    </submittedName>
</protein>
<evidence type="ECO:0000259" key="1">
    <source>
        <dbReference type="Pfam" id="PF22740"/>
    </source>
</evidence>
<dbReference type="EMBL" id="LFNG01000004">
    <property type="protein sequence ID" value="KMQ72088.1"/>
    <property type="molecule type" value="Genomic_DNA"/>
</dbReference>
<dbReference type="OrthoDB" id="9784461at2"/>
<comment type="caution">
    <text evidence="2">The sequence shown here is derived from an EMBL/GenBank/DDBJ whole genome shotgun (WGS) entry which is preliminary data.</text>
</comment>
<keyword evidence="2" id="KW-0067">ATP-binding</keyword>
<sequence length="137" mass="15522">MSLTIEIHSFSYKKGGIPKDESGNGGGFAFDCRGILNPGRVEEYKLQTGCDSAVQEYLETKTEMPKFLELVKNLVSINIDNYLARDFEHLQINFGCTGGQHRSVYAAEKIATFIREKYPQITVKLNHDEQPQLNNYV</sequence>
<dbReference type="AlphaFoldDB" id="A0A0J7J0Z8"/>
<gene>
    <name evidence="2" type="ORF">ACM44_03465</name>
</gene>
<dbReference type="RefSeq" id="WP_048498713.1">
    <property type="nucleotide sequence ID" value="NZ_LFNG01000004.1"/>
</dbReference>
<dbReference type="Proteomes" id="UP000035900">
    <property type="component" value="Unassembled WGS sequence"/>
</dbReference>
<dbReference type="Pfam" id="PF22740">
    <property type="entry name" value="PapZ_C"/>
    <property type="match status" value="1"/>
</dbReference>
<proteinExistence type="predicted"/>
<keyword evidence="3" id="KW-1185">Reference proteome</keyword>
<dbReference type="GO" id="GO:0005524">
    <property type="term" value="F:ATP binding"/>
    <property type="evidence" value="ECO:0007669"/>
    <property type="project" value="UniProtKB-KW"/>
</dbReference>